<name>A0ABQ6HCC3_9GAMM</name>
<evidence type="ECO:0000256" key="1">
    <source>
        <dbReference type="SAM" id="SignalP"/>
    </source>
</evidence>
<accession>A0ABQ6HCC3</accession>
<sequence length="109" mass="12084">MKKSLILSILVFISPFAAGATAECEFIPSTVKVGETGNNENKLFVCDQSSAWTCYYLGEADNERAKARYSAAMTALASGKRLRLRFYGREDCESAKTDFALPNATWLRQ</sequence>
<gene>
    <name evidence="2" type="ORF">tloyanaT_07780</name>
</gene>
<dbReference type="RefSeq" id="WP_284296114.1">
    <property type="nucleotide sequence ID" value="NZ_BSSV01000001.1"/>
</dbReference>
<keyword evidence="3" id="KW-1185">Reference proteome</keyword>
<evidence type="ECO:0000313" key="3">
    <source>
        <dbReference type="Proteomes" id="UP001157134"/>
    </source>
</evidence>
<dbReference type="Proteomes" id="UP001157134">
    <property type="component" value="Unassembled WGS sequence"/>
</dbReference>
<feature type="signal peptide" evidence="1">
    <location>
        <begin position="1"/>
        <end position="22"/>
    </location>
</feature>
<organism evidence="2 3">
    <name type="scientific">Thalassotalea loyana</name>
    <dbReference type="NCBI Taxonomy" id="280483"/>
    <lineage>
        <taxon>Bacteria</taxon>
        <taxon>Pseudomonadati</taxon>
        <taxon>Pseudomonadota</taxon>
        <taxon>Gammaproteobacteria</taxon>
        <taxon>Alteromonadales</taxon>
        <taxon>Colwelliaceae</taxon>
        <taxon>Thalassotalea</taxon>
    </lineage>
</organism>
<evidence type="ECO:0000313" key="2">
    <source>
        <dbReference type="EMBL" id="GLX84526.1"/>
    </source>
</evidence>
<comment type="caution">
    <text evidence="2">The sequence shown here is derived from an EMBL/GenBank/DDBJ whole genome shotgun (WGS) entry which is preliminary data.</text>
</comment>
<feature type="chain" id="PRO_5046578276" evidence="1">
    <location>
        <begin position="23"/>
        <end position="109"/>
    </location>
</feature>
<protein>
    <submittedName>
        <fullName evidence="2">Uncharacterized protein</fullName>
    </submittedName>
</protein>
<keyword evidence="1" id="KW-0732">Signal</keyword>
<reference evidence="2 3" key="1">
    <citation type="submission" date="2023-03" db="EMBL/GenBank/DDBJ databases">
        <title>Thalassotalea loyana LMG 22536T draft genome sequence.</title>
        <authorList>
            <person name="Sawabe T."/>
        </authorList>
    </citation>
    <scope>NUCLEOTIDE SEQUENCE [LARGE SCALE GENOMIC DNA]</scope>
    <source>
        <strain evidence="2 3">LMG 22536</strain>
    </source>
</reference>
<proteinExistence type="predicted"/>
<dbReference type="EMBL" id="BSSV01000001">
    <property type="protein sequence ID" value="GLX84526.1"/>
    <property type="molecule type" value="Genomic_DNA"/>
</dbReference>